<dbReference type="InterPro" id="IPR001202">
    <property type="entry name" value="WW_dom"/>
</dbReference>
<dbReference type="SMART" id="SM00147">
    <property type="entry name" value="RasGEF"/>
    <property type="match status" value="1"/>
</dbReference>
<dbReference type="InterPro" id="IPR023578">
    <property type="entry name" value="Ras_GEF_dom_sf"/>
</dbReference>
<dbReference type="CDD" id="cd00155">
    <property type="entry name" value="RasGEF"/>
    <property type="match status" value="1"/>
</dbReference>
<dbReference type="GO" id="GO:0007265">
    <property type="term" value="P:Ras protein signal transduction"/>
    <property type="evidence" value="ECO:0007669"/>
    <property type="project" value="TreeGrafter"/>
</dbReference>
<evidence type="ECO:0000256" key="2">
    <source>
        <dbReference type="ARBA" id="ARBA00022658"/>
    </source>
</evidence>
<feature type="region of interest" description="Disordered" evidence="5">
    <location>
        <begin position="298"/>
        <end position="393"/>
    </location>
</feature>
<feature type="region of interest" description="Disordered" evidence="5">
    <location>
        <begin position="836"/>
        <end position="880"/>
    </location>
</feature>
<dbReference type="InterPro" id="IPR008937">
    <property type="entry name" value="Ras-like_GEF"/>
</dbReference>
<dbReference type="Gene3D" id="2.30.30.40">
    <property type="entry name" value="SH3 Domains"/>
    <property type="match status" value="1"/>
</dbReference>
<dbReference type="SUPFAM" id="SSF48366">
    <property type="entry name" value="Ras GEF"/>
    <property type="match status" value="1"/>
</dbReference>
<dbReference type="PROSITE" id="PS50212">
    <property type="entry name" value="RASGEF_NTER"/>
    <property type="match status" value="1"/>
</dbReference>
<evidence type="ECO:0000259" key="9">
    <source>
        <dbReference type="PROSITE" id="PS50212"/>
    </source>
</evidence>
<dbReference type="Pfam" id="PF00018">
    <property type="entry name" value="SH3_1"/>
    <property type="match status" value="1"/>
</dbReference>
<feature type="region of interest" description="Disordered" evidence="5">
    <location>
        <begin position="200"/>
        <end position="220"/>
    </location>
</feature>
<feature type="domain" description="N-terminal Ras-GEF" evidence="9">
    <location>
        <begin position="966"/>
        <end position="1096"/>
    </location>
</feature>
<dbReference type="InterPro" id="IPR001895">
    <property type="entry name" value="RASGEF_cat_dom"/>
</dbReference>
<evidence type="ECO:0000256" key="5">
    <source>
        <dbReference type="SAM" id="MobiDB-lite"/>
    </source>
</evidence>
<dbReference type="PRINTS" id="PR00452">
    <property type="entry name" value="SH3DOMAIN"/>
</dbReference>
<feature type="compositionally biased region" description="Low complexity" evidence="5">
    <location>
        <begin position="848"/>
        <end position="866"/>
    </location>
</feature>
<keyword evidence="2 3" id="KW-0344">Guanine-nucleotide releasing factor</keyword>
<dbReference type="InterPro" id="IPR000651">
    <property type="entry name" value="Ras-like_Gua-exchang_fac_N"/>
</dbReference>
<dbReference type="CDD" id="cd06224">
    <property type="entry name" value="REM"/>
    <property type="match status" value="1"/>
</dbReference>
<dbReference type="InterPro" id="IPR036028">
    <property type="entry name" value="SH3-like_dom_sf"/>
</dbReference>
<gene>
    <name evidence="10" type="ORF">EW146_g5099</name>
</gene>
<dbReference type="InterPro" id="IPR036964">
    <property type="entry name" value="RASGEF_cat_dom_sf"/>
</dbReference>
<evidence type="ECO:0000256" key="3">
    <source>
        <dbReference type="PROSITE-ProRule" id="PRU00168"/>
    </source>
</evidence>
<feature type="region of interest" description="Disordered" evidence="5">
    <location>
        <begin position="240"/>
        <end position="265"/>
    </location>
</feature>
<dbReference type="SMART" id="SM00326">
    <property type="entry name" value="SH3"/>
    <property type="match status" value="1"/>
</dbReference>
<dbReference type="Pfam" id="PF00617">
    <property type="entry name" value="RasGEF"/>
    <property type="match status" value="1"/>
</dbReference>
<feature type="compositionally biased region" description="Polar residues" evidence="5">
    <location>
        <begin position="298"/>
        <end position="314"/>
    </location>
</feature>
<dbReference type="EMBL" id="SGPL01000214">
    <property type="protein sequence ID" value="THH15352.1"/>
    <property type="molecule type" value="Genomic_DNA"/>
</dbReference>
<sequence>MATAVYGTQQSHSTTTTVVADISVRNGHQPDEQHYFSTFFCRALYDYQSTDDASLSFRRGDIIEVLTRLETGWWDGLLGDERGWFPSNYVVTISDEEADAALSASDYSQGLQQPALVDTSAIAASQSTSIPPSMSSSSTSRSQLRMYGDGNWLDAETDFDSSREGLNELASAAMDNPTPSSDFWMPQVSADGQIFYVNTQTGQRSRDLPTETEDDLSESDFSSVTVQQRTRSGSSVALAQPNGMRQTSNGSAGFGLPRRSNTPEPWARRLADDGMSYYYFNKLDGSVQWTLPEASSSTASSRINGQSRGISQASAVDGIRRQEAGSVSNRLRSDSAVSDVRRGRSGSEAGHASVYSDDSDVDPLDRRPYPDASNANGARNTETRLDLSRSRSALQPQDLGELTSAEKSAHILQQALAPPPPASVTELSGAARQAVAAVVDFIQAHGVLGRLPQQNELDTHIVAAVVAIRNLLLVSSPPYGHISSSLYPKGGPNPKTNAFIQTFQAQLKPAQRKVTATLSKLVLAALAAQYDSSTSTDTPTRMEADAAELDRALVTFVMEVQRSNSQAAMQPARVRPTHKRLRAAFSPIHVGLGLIGAGAAGSWKGFGWVAPAETDESPQRVLANDVLIELKASVSQVDGKLIALGSTLANPDAVAQIEANGLVVVSWIHAFLVLVSNVSIARAVDIDGINREGANEDAYMKTVQRAQVLVRTLEAATQSIYDDGALLLLTVQTYASAHHNASTAKADLLVSVIGTLKTNASLVMQTLDTLLKLGQEQQEMAKSDYTGSIDWRMSRISMINSNLGRTLREVSELPAALYDAEEEDVVGLDFALRKPAAKSSSTDRSQAPSTMYSSPSHTSESSLETPGRQRAGSVTTGQSWSLHKAASSMSSLIGPTAEVAEDDASLHDDEDVESAAASLAKSPSRADKLVKIFGERPKHIIDTINAEAKPWYLRPTYSQTEILIDPDGKVRAGTVPALVERLTAHEHSDTSFSKTFLLTYKSFTDLDTLFDLLVQRFWIEPPDNLKPEELDEWTKLKQHVIRTRVLNTFKTMILDSGFLEKEDMHVLDRMKEMVSGEGVIHLAAAKQLLVLIERAQKGDSVQAKTTISLDPQPPPIIPKPSKKQKLVEFDPLEVARQLTIVESYLYQKIKASECLVRSREQKPGENNDNIATVIETTNKIAHWVADTVLSKEDSRKRAVIVKQFINVADRCRNLLNFSSMIAIVSGLNSPPIRRLKRTWEQINQRSMTLLGACEMTIDSNKNFGNYRSLLARITPPCVPFIGRAPNNVSGPNSTSPPNLVNFRKRQMAAEVIDEIKKWQSKPFNFAKVDVIYDYVQDSLKKFNDVPDVSDLFWNLSLEREPREREDEKMARLLQETGFL</sequence>
<feature type="compositionally biased region" description="Polar residues" evidence="5">
    <location>
        <begin position="240"/>
        <end position="251"/>
    </location>
</feature>
<evidence type="ECO:0000313" key="10">
    <source>
        <dbReference type="EMBL" id="THH15352.1"/>
    </source>
</evidence>
<evidence type="ECO:0000256" key="1">
    <source>
        <dbReference type="ARBA" id="ARBA00022443"/>
    </source>
</evidence>
<evidence type="ECO:0000259" key="7">
    <source>
        <dbReference type="PROSITE" id="PS50009"/>
    </source>
</evidence>
<dbReference type="FunFam" id="2.30.30.40:FF:000072">
    <property type="entry name" value="Unconventional Myosin IB"/>
    <property type="match status" value="1"/>
</dbReference>
<name>A0A4S4LSF9_9AGAM</name>
<dbReference type="SMART" id="SM00456">
    <property type="entry name" value="WW"/>
    <property type="match status" value="2"/>
</dbReference>
<dbReference type="PROSITE" id="PS50002">
    <property type="entry name" value="SH3"/>
    <property type="match status" value="1"/>
</dbReference>
<dbReference type="Pfam" id="PF00618">
    <property type="entry name" value="RasGEF_N"/>
    <property type="match status" value="1"/>
</dbReference>
<evidence type="ECO:0000313" key="11">
    <source>
        <dbReference type="Proteomes" id="UP000310158"/>
    </source>
</evidence>
<organism evidence="10 11">
    <name type="scientific">Bondarzewia mesenterica</name>
    <dbReference type="NCBI Taxonomy" id="1095465"/>
    <lineage>
        <taxon>Eukaryota</taxon>
        <taxon>Fungi</taxon>
        <taxon>Dikarya</taxon>
        <taxon>Basidiomycota</taxon>
        <taxon>Agaricomycotina</taxon>
        <taxon>Agaricomycetes</taxon>
        <taxon>Russulales</taxon>
        <taxon>Bondarzewiaceae</taxon>
        <taxon>Bondarzewia</taxon>
    </lineage>
</organism>
<comment type="caution">
    <text evidence="10">The sequence shown here is derived from an EMBL/GenBank/DDBJ whole genome shotgun (WGS) entry which is preliminary data.</text>
</comment>
<evidence type="ECO:0008006" key="12">
    <source>
        <dbReference type="Google" id="ProtNLM"/>
    </source>
</evidence>
<feature type="compositionally biased region" description="Polar residues" evidence="5">
    <location>
        <begin position="838"/>
        <end position="847"/>
    </location>
</feature>
<proteinExistence type="predicted"/>
<dbReference type="Gene3D" id="1.20.870.10">
    <property type="entry name" value="Son of sevenless (SoS) protein Chain: S domain 1"/>
    <property type="match status" value="1"/>
</dbReference>
<dbReference type="Proteomes" id="UP000310158">
    <property type="component" value="Unassembled WGS sequence"/>
</dbReference>
<dbReference type="PANTHER" id="PTHR23113">
    <property type="entry name" value="GUANINE NUCLEOTIDE EXCHANGE FACTOR"/>
    <property type="match status" value="1"/>
</dbReference>
<feature type="domain" description="SH3" evidence="6">
    <location>
        <begin position="36"/>
        <end position="95"/>
    </location>
</feature>
<dbReference type="SMART" id="SM00229">
    <property type="entry name" value="RasGEFN"/>
    <property type="match status" value="1"/>
</dbReference>
<dbReference type="PROSITE" id="PS50009">
    <property type="entry name" value="RASGEF_CAT"/>
    <property type="match status" value="1"/>
</dbReference>
<dbReference type="PANTHER" id="PTHR23113:SF368">
    <property type="entry name" value="CELL DIVISION CONTROL PROTEIN 25"/>
    <property type="match status" value="1"/>
</dbReference>
<evidence type="ECO:0000259" key="8">
    <source>
        <dbReference type="PROSITE" id="PS50020"/>
    </source>
</evidence>
<dbReference type="CDD" id="cd11883">
    <property type="entry name" value="SH3_Sdc25"/>
    <property type="match status" value="1"/>
</dbReference>
<keyword evidence="11" id="KW-1185">Reference proteome</keyword>
<reference evidence="10 11" key="1">
    <citation type="submission" date="2019-02" db="EMBL/GenBank/DDBJ databases">
        <title>Genome sequencing of the rare red list fungi Bondarzewia mesenterica.</title>
        <authorList>
            <person name="Buettner E."/>
            <person name="Kellner H."/>
        </authorList>
    </citation>
    <scope>NUCLEOTIDE SEQUENCE [LARGE SCALE GENOMIC DNA]</scope>
    <source>
        <strain evidence="10 11">DSM 108281</strain>
    </source>
</reference>
<dbReference type="GO" id="GO:0005085">
    <property type="term" value="F:guanyl-nucleotide exchange factor activity"/>
    <property type="evidence" value="ECO:0007669"/>
    <property type="project" value="UniProtKB-KW"/>
</dbReference>
<keyword evidence="1 4" id="KW-0728">SH3 domain</keyword>
<dbReference type="Gene3D" id="1.10.840.10">
    <property type="entry name" value="Ras guanine-nucleotide exchange factors catalytic domain"/>
    <property type="match status" value="1"/>
</dbReference>
<dbReference type="SUPFAM" id="SSF50044">
    <property type="entry name" value="SH3-domain"/>
    <property type="match status" value="1"/>
</dbReference>
<dbReference type="Gene3D" id="2.20.70.10">
    <property type="match status" value="1"/>
</dbReference>
<evidence type="ECO:0000259" key="6">
    <source>
        <dbReference type="PROSITE" id="PS50002"/>
    </source>
</evidence>
<feature type="domain" description="WW" evidence="8">
    <location>
        <begin position="260"/>
        <end position="294"/>
    </location>
</feature>
<dbReference type="InterPro" id="IPR001452">
    <property type="entry name" value="SH3_domain"/>
</dbReference>
<dbReference type="OrthoDB" id="546434at2759"/>
<dbReference type="GO" id="GO:0005886">
    <property type="term" value="C:plasma membrane"/>
    <property type="evidence" value="ECO:0007669"/>
    <property type="project" value="TreeGrafter"/>
</dbReference>
<protein>
    <recommendedName>
        <fullName evidence="12">Ras GEF</fullName>
    </recommendedName>
</protein>
<evidence type="ECO:0000256" key="4">
    <source>
        <dbReference type="PROSITE-ProRule" id="PRU00192"/>
    </source>
</evidence>
<dbReference type="PROSITE" id="PS50020">
    <property type="entry name" value="WW_DOMAIN_2"/>
    <property type="match status" value="1"/>
</dbReference>
<accession>A0A4S4LSF9</accession>
<feature type="domain" description="Ras-GEF" evidence="7">
    <location>
        <begin position="1130"/>
        <end position="1362"/>
    </location>
</feature>